<feature type="region of interest" description="Disordered" evidence="1">
    <location>
        <begin position="605"/>
        <end position="673"/>
    </location>
</feature>
<feature type="domain" description="BRCT" evidence="2">
    <location>
        <begin position="474"/>
        <end position="543"/>
    </location>
</feature>
<sequence length="791" mass="89127">MSSFSLSVSTSSSEGNPVKRIIRDNRPGLFDGMVFYVHEYKRDYRGEGYREKQAVCDIIINGGDIVSSPTDPTVTHILVPPDKESKNRDFNENSIINININTTPFRTLTRYKDYIYWNTSNQDQMQDQSENENEKQKQKQEFRLKMLGCVNSTKDGWDVPNLVLFFSENINSNYNPNAEGCQEDMIFQKVIKPVLRFSWIGKCMKEGEILNEDYDWAGQILRGRILPENCHASLHKIRSIAIQAIEMSGKNLSREHRNFAKSIATGSSTSLPPGFQFRSAPTGTADWALPPSWNAYNPPSHFTSNNQIPSPVLSRPNRWSNLNKSLTLRSRSAVPDEPTPEVIVIEDLPQTVNIPMTPVSNRDSVEIEPIMTQHAIALDPRKKVYPTATITHETGTNVPMIQRLSHTPPAIPSPSPSPPSQSNVSADSTSSRGSSSNFNRANQSSVEPGKLFVTGGKPMTFFVHGDNFATEFCIKSGGGLIFPIDYAHYIIINRQYHKAQLTTEEQSCVDKLNLQAFQTVLSSKWVEESMKDGSLADEDSYKISHEVRIDDDTSQAEHGDNRQIDHNGLQIEDTVRDDDVDDDDSVVFVSDYTPVLALLPVSLAQSSLPSPKPSVTSISDTREPNGRKRKMNSHTVTSSNVHARRVCSDPTSDFSRSNELSAQSSTTPATNQLNIRSKSEQRANAIKKAKEVDDLLALLVSELRLWDPKNCTRAKFLRTLRHKHTQRDWAKFFTRHESKLRRKFRDLGLKFPGSDDHMEVDVEDESDDDDDDDLDFLVSDDDNDTDSEYQE</sequence>
<dbReference type="PROSITE" id="PS50172">
    <property type="entry name" value="BRCT"/>
    <property type="match status" value="1"/>
</dbReference>
<name>A0ABZ1D7B1_9TREE</name>
<feature type="compositionally biased region" description="Basic and acidic residues" evidence="1">
    <location>
        <begin position="551"/>
        <end position="565"/>
    </location>
</feature>
<feature type="region of interest" description="Disordered" evidence="1">
    <location>
        <begin position="393"/>
        <end position="444"/>
    </location>
</feature>
<evidence type="ECO:0000313" key="4">
    <source>
        <dbReference type="Proteomes" id="UP001329825"/>
    </source>
</evidence>
<dbReference type="RefSeq" id="XP_062794679.1">
    <property type="nucleotide sequence ID" value="XM_062938628.1"/>
</dbReference>
<feature type="compositionally biased region" description="Pro residues" evidence="1">
    <location>
        <begin position="409"/>
        <end position="419"/>
    </location>
</feature>
<dbReference type="EMBL" id="CP141890">
    <property type="protein sequence ID" value="WRT69940.1"/>
    <property type="molecule type" value="Genomic_DNA"/>
</dbReference>
<feature type="region of interest" description="Disordered" evidence="1">
    <location>
        <begin position="1"/>
        <end position="20"/>
    </location>
</feature>
<feature type="compositionally biased region" description="Low complexity" evidence="1">
    <location>
        <begin position="1"/>
        <end position="13"/>
    </location>
</feature>
<organism evidence="3 4">
    <name type="scientific">Kwoniella shivajii</name>
    <dbReference type="NCBI Taxonomy" id="564305"/>
    <lineage>
        <taxon>Eukaryota</taxon>
        <taxon>Fungi</taxon>
        <taxon>Dikarya</taxon>
        <taxon>Basidiomycota</taxon>
        <taxon>Agaricomycotina</taxon>
        <taxon>Tremellomycetes</taxon>
        <taxon>Tremellales</taxon>
        <taxon>Cryptococcaceae</taxon>
        <taxon>Kwoniella</taxon>
    </lineage>
</organism>
<feature type="compositionally biased region" description="Low complexity" evidence="1">
    <location>
        <begin position="420"/>
        <end position="436"/>
    </location>
</feature>
<accession>A0ABZ1D7B1</accession>
<evidence type="ECO:0000259" key="2">
    <source>
        <dbReference type="PROSITE" id="PS50172"/>
    </source>
</evidence>
<dbReference type="InterPro" id="IPR001357">
    <property type="entry name" value="BRCT_dom"/>
</dbReference>
<gene>
    <name evidence="3" type="ORF">IL334_006931</name>
</gene>
<keyword evidence="4" id="KW-1185">Reference proteome</keyword>
<dbReference type="SUPFAM" id="SSF52113">
    <property type="entry name" value="BRCT domain"/>
    <property type="match status" value="1"/>
</dbReference>
<feature type="region of interest" description="Disordered" evidence="1">
    <location>
        <begin position="551"/>
        <end position="582"/>
    </location>
</feature>
<protein>
    <recommendedName>
        <fullName evidence="2">BRCT domain-containing protein</fullName>
    </recommendedName>
</protein>
<proteinExistence type="predicted"/>
<evidence type="ECO:0000256" key="1">
    <source>
        <dbReference type="SAM" id="MobiDB-lite"/>
    </source>
</evidence>
<feature type="compositionally biased region" description="Basic and acidic residues" evidence="1">
    <location>
        <begin position="749"/>
        <end position="760"/>
    </location>
</feature>
<feature type="compositionally biased region" description="Acidic residues" evidence="1">
    <location>
        <begin position="761"/>
        <end position="791"/>
    </location>
</feature>
<dbReference type="GeneID" id="87959061"/>
<feature type="region of interest" description="Disordered" evidence="1">
    <location>
        <begin position="749"/>
        <end position="791"/>
    </location>
</feature>
<feature type="compositionally biased region" description="Polar residues" evidence="1">
    <location>
        <begin position="605"/>
        <end position="619"/>
    </location>
</feature>
<evidence type="ECO:0000313" key="3">
    <source>
        <dbReference type="EMBL" id="WRT69940.1"/>
    </source>
</evidence>
<dbReference type="Proteomes" id="UP001329825">
    <property type="component" value="Chromosome 10"/>
</dbReference>
<reference evidence="3 4" key="1">
    <citation type="submission" date="2024-01" db="EMBL/GenBank/DDBJ databases">
        <title>Comparative genomics of Cryptococcus and Kwoniella reveals pathogenesis evolution and contrasting modes of karyotype evolution via chromosome fusion or intercentromeric recombination.</title>
        <authorList>
            <person name="Coelho M.A."/>
            <person name="David-Palma M."/>
            <person name="Shea T."/>
            <person name="Bowers K."/>
            <person name="McGinley-Smith S."/>
            <person name="Mohammad A.W."/>
            <person name="Gnirke A."/>
            <person name="Yurkov A.M."/>
            <person name="Nowrousian M."/>
            <person name="Sun S."/>
            <person name="Cuomo C.A."/>
            <person name="Heitman J."/>
        </authorList>
    </citation>
    <scope>NUCLEOTIDE SEQUENCE [LARGE SCALE GENOMIC DNA]</scope>
    <source>
        <strain evidence="3">CBS 11374</strain>
    </source>
</reference>
<feature type="compositionally biased region" description="Polar residues" evidence="1">
    <location>
        <begin position="649"/>
        <end position="673"/>
    </location>
</feature>
<dbReference type="InterPro" id="IPR036420">
    <property type="entry name" value="BRCT_dom_sf"/>
</dbReference>